<accession>A0A327Z3K8</accession>
<feature type="transmembrane region" description="Helical" evidence="1">
    <location>
        <begin position="215"/>
        <end position="235"/>
    </location>
</feature>
<dbReference type="EMBL" id="QLMJ01000017">
    <property type="protein sequence ID" value="RAK29862.1"/>
    <property type="molecule type" value="Genomic_DNA"/>
</dbReference>
<dbReference type="Proteomes" id="UP000249341">
    <property type="component" value="Unassembled WGS sequence"/>
</dbReference>
<feature type="transmembrane region" description="Helical" evidence="1">
    <location>
        <begin position="297"/>
        <end position="321"/>
    </location>
</feature>
<keyword evidence="1" id="KW-1133">Transmembrane helix</keyword>
<feature type="transmembrane region" description="Helical" evidence="1">
    <location>
        <begin position="241"/>
        <end position="259"/>
    </location>
</feature>
<feature type="transmembrane region" description="Helical" evidence="1">
    <location>
        <begin position="185"/>
        <end position="203"/>
    </location>
</feature>
<name>A0A327Z3K8_9ACTN</name>
<sequence length="342" mass="36882">MDKRWRRWLAVAALLVLAPWTAECSWGGFTVGDYPVVILFLGPLYGGAAVLIREAARRSGGGWPVIVLLAAAFGVVQAALVDQSLFNPGFLDDTEFAGMGSTATDIPMFGFSAEEAFNYVGNHVLLSICAPIMLVESAQRESWRHRPWLGRWGLLGFGVLYLLGSLMIFSDSEDGRKGFVLAPEQAWLAVSVVIGLVAVAMLPRWRRTTQRREGFVPHPLLWGLLLLALQLGLWFFTGWPLVGASIVAAGTAVALAVTWSRRAGWDQRHVVTGWSAGLLAAAAGAFFAPAYRPASALMALVSDLTVVAVVMALVIGAYLLAARWAEDRQVGKTGSTIGRTQE</sequence>
<keyword evidence="1" id="KW-0812">Transmembrane</keyword>
<gene>
    <name evidence="2" type="ORF">B0I29_117188</name>
</gene>
<comment type="caution">
    <text evidence="2">The sequence shown here is derived from an EMBL/GenBank/DDBJ whole genome shotgun (WGS) entry which is preliminary data.</text>
</comment>
<organism evidence="2 3">
    <name type="scientific">Actinoplanes lutulentus</name>
    <dbReference type="NCBI Taxonomy" id="1287878"/>
    <lineage>
        <taxon>Bacteria</taxon>
        <taxon>Bacillati</taxon>
        <taxon>Actinomycetota</taxon>
        <taxon>Actinomycetes</taxon>
        <taxon>Micromonosporales</taxon>
        <taxon>Micromonosporaceae</taxon>
        <taxon>Actinoplanes</taxon>
    </lineage>
</organism>
<feature type="transmembrane region" description="Helical" evidence="1">
    <location>
        <begin position="148"/>
        <end position="170"/>
    </location>
</feature>
<evidence type="ECO:0000313" key="3">
    <source>
        <dbReference type="Proteomes" id="UP000249341"/>
    </source>
</evidence>
<proteinExistence type="predicted"/>
<feature type="transmembrane region" description="Helical" evidence="1">
    <location>
        <begin position="63"/>
        <end position="81"/>
    </location>
</feature>
<feature type="transmembrane region" description="Helical" evidence="1">
    <location>
        <begin position="271"/>
        <end position="291"/>
    </location>
</feature>
<protein>
    <submittedName>
        <fullName evidence="2">Uncharacterized protein</fullName>
    </submittedName>
</protein>
<dbReference type="OrthoDB" id="8478704at2"/>
<reference evidence="2 3" key="1">
    <citation type="submission" date="2018-06" db="EMBL/GenBank/DDBJ databases">
        <title>Genomic Encyclopedia of Type Strains, Phase III (KMG-III): the genomes of soil and plant-associated and newly described type strains.</title>
        <authorList>
            <person name="Whitman W."/>
        </authorList>
    </citation>
    <scope>NUCLEOTIDE SEQUENCE [LARGE SCALE GENOMIC DNA]</scope>
    <source>
        <strain evidence="2 3">CGMCC 4.7090</strain>
    </source>
</reference>
<evidence type="ECO:0000313" key="2">
    <source>
        <dbReference type="EMBL" id="RAK29862.1"/>
    </source>
</evidence>
<feature type="transmembrane region" description="Helical" evidence="1">
    <location>
        <begin position="116"/>
        <end position="136"/>
    </location>
</feature>
<keyword evidence="1" id="KW-0472">Membrane</keyword>
<feature type="transmembrane region" description="Helical" evidence="1">
    <location>
        <begin position="34"/>
        <end position="51"/>
    </location>
</feature>
<evidence type="ECO:0000256" key="1">
    <source>
        <dbReference type="SAM" id="Phobius"/>
    </source>
</evidence>
<dbReference type="AlphaFoldDB" id="A0A327Z3K8"/>
<dbReference type="RefSeq" id="WP_146616946.1">
    <property type="nucleotide sequence ID" value="NZ_JACHWI010000008.1"/>
</dbReference>
<keyword evidence="3" id="KW-1185">Reference proteome</keyword>